<evidence type="ECO:0000259" key="3">
    <source>
        <dbReference type="Pfam" id="PF00582"/>
    </source>
</evidence>
<reference evidence="4 5" key="1">
    <citation type="submission" date="2020-08" db="EMBL/GenBank/DDBJ databases">
        <title>Genomic Encyclopedia of Type Strains, Phase IV (KMG-IV): sequencing the most valuable type-strain genomes for metagenomic binning, comparative biology and taxonomic classification.</title>
        <authorList>
            <person name="Goeker M."/>
        </authorList>
    </citation>
    <scope>NUCLEOTIDE SEQUENCE [LARGE SCALE GENOMIC DNA]</scope>
    <source>
        <strain evidence="4 5">DSM 29781</strain>
    </source>
</reference>
<dbReference type="PANTHER" id="PTHR46268:SF15">
    <property type="entry name" value="UNIVERSAL STRESS PROTEIN HP_0031"/>
    <property type="match status" value="1"/>
</dbReference>
<dbReference type="InterPro" id="IPR006015">
    <property type="entry name" value="Universal_stress_UspA"/>
</dbReference>
<organism evidence="4 5">
    <name type="scientific">Quisquiliibacterium transsilvanicum</name>
    <dbReference type="NCBI Taxonomy" id="1549638"/>
    <lineage>
        <taxon>Bacteria</taxon>
        <taxon>Pseudomonadati</taxon>
        <taxon>Pseudomonadota</taxon>
        <taxon>Betaproteobacteria</taxon>
        <taxon>Burkholderiales</taxon>
        <taxon>Burkholderiaceae</taxon>
        <taxon>Quisquiliibacterium</taxon>
    </lineage>
</organism>
<dbReference type="PRINTS" id="PR01438">
    <property type="entry name" value="UNVRSLSTRESS"/>
</dbReference>
<dbReference type="CDD" id="cd00293">
    <property type="entry name" value="USP-like"/>
    <property type="match status" value="1"/>
</dbReference>
<gene>
    <name evidence="4" type="ORF">HNQ70_003727</name>
</gene>
<proteinExistence type="inferred from homology"/>
<evidence type="ECO:0000313" key="5">
    <source>
        <dbReference type="Proteomes" id="UP000532440"/>
    </source>
</evidence>
<dbReference type="GO" id="GO:0005737">
    <property type="term" value="C:cytoplasm"/>
    <property type="evidence" value="ECO:0007669"/>
    <property type="project" value="UniProtKB-SubCell"/>
</dbReference>
<dbReference type="InterPro" id="IPR014729">
    <property type="entry name" value="Rossmann-like_a/b/a_fold"/>
</dbReference>
<dbReference type="EMBL" id="JACHGB010000008">
    <property type="protein sequence ID" value="MBB5273696.1"/>
    <property type="molecule type" value="Genomic_DNA"/>
</dbReference>
<evidence type="ECO:0000313" key="4">
    <source>
        <dbReference type="EMBL" id="MBB5273696.1"/>
    </source>
</evidence>
<protein>
    <recommendedName>
        <fullName evidence="2">Universal stress protein</fullName>
    </recommendedName>
</protein>
<evidence type="ECO:0000256" key="2">
    <source>
        <dbReference type="PIRNR" id="PIRNR006276"/>
    </source>
</evidence>
<comment type="caution">
    <text evidence="4">The sequence shown here is derived from an EMBL/GenBank/DDBJ whole genome shotgun (WGS) entry which is preliminary data.</text>
</comment>
<dbReference type="RefSeq" id="WP_183970566.1">
    <property type="nucleotide sequence ID" value="NZ_BAABEW010000013.1"/>
</dbReference>
<comment type="similarity">
    <text evidence="1 2">Belongs to the universal stress protein A family.</text>
</comment>
<dbReference type="Gene3D" id="3.40.50.620">
    <property type="entry name" value="HUPs"/>
    <property type="match status" value="1"/>
</dbReference>
<keyword evidence="2" id="KW-0963">Cytoplasm</keyword>
<dbReference type="SUPFAM" id="SSF52402">
    <property type="entry name" value="Adenine nucleotide alpha hydrolases-like"/>
    <property type="match status" value="1"/>
</dbReference>
<dbReference type="PANTHER" id="PTHR46268">
    <property type="entry name" value="STRESS RESPONSE PROTEIN NHAX"/>
    <property type="match status" value="1"/>
</dbReference>
<keyword evidence="5" id="KW-1185">Reference proteome</keyword>
<dbReference type="Pfam" id="PF00582">
    <property type="entry name" value="Usp"/>
    <property type="match status" value="1"/>
</dbReference>
<sequence length="147" mass="15667">MYKRILVAVDGSASSELALDEAIRLALDQGAQLRIVHALDQVALVLDTPYVLQEFLDAARKAGEEILERAKARAREAGLDAETRLSGAESFGERIASLVNTEAVEWPADLIVIGTHGRRGFSSVLMGSVAMGVVRTATVPVLLVRGG</sequence>
<dbReference type="Proteomes" id="UP000532440">
    <property type="component" value="Unassembled WGS sequence"/>
</dbReference>
<dbReference type="InterPro" id="IPR006016">
    <property type="entry name" value="UspA"/>
</dbReference>
<evidence type="ECO:0000256" key="1">
    <source>
        <dbReference type="ARBA" id="ARBA00008791"/>
    </source>
</evidence>
<dbReference type="PIRSF" id="PIRSF006276">
    <property type="entry name" value="UspA"/>
    <property type="match status" value="1"/>
</dbReference>
<name>A0A7W8HLQ6_9BURK</name>
<feature type="domain" description="UspA" evidence="3">
    <location>
        <begin position="1"/>
        <end position="145"/>
    </location>
</feature>
<accession>A0A7W8HLQ6</accession>
<comment type="subcellular location">
    <subcellularLocation>
        <location evidence="2">Cytoplasm</location>
    </subcellularLocation>
</comment>
<dbReference type="AlphaFoldDB" id="A0A7W8HLQ6"/>